<accession>A0A975K5B6</accession>
<proteinExistence type="predicted"/>
<dbReference type="KEGG" id="spph:KFK14_15070"/>
<dbReference type="CDD" id="cd16439">
    <property type="entry name" value="beta_Kdo_transferase_KpsC_2"/>
    <property type="match status" value="1"/>
</dbReference>
<organism evidence="1 2">
    <name type="scientific">Sphingobium phenoxybenzoativorans</name>
    <dbReference type="NCBI Taxonomy" id="1592790"/>
    <lineage>
        <taxon>Bacteria</taxon>
        <taxon>Pseudomonadati</taxon>
        <taxon>Pseudomonadota</taxon>
        <taxon>Alphaproteobacteria</taxon>
        <taxon>Sphingomonadales</taxon>
        <taxon>Sphingomonadaceae</taxon>
        <taxon>Sphingobium</taxon>
    </lineage>
</organism>
<reference evidence="1" key="1">
    <citation type="submission" date="2021-04" db="EMBL/GenBank/DDBJ databases">
        <title>Isolation of p-tert-butylphenol degrading bacteria Sphingobium phenoxybenzoativorans Tas13 from active sludge.</title>
        <authorList>
            <person name="Li Y."/>
        </authorList>
    </citation>
    <scope>NUCLEOTIDE SEQUENCE</scope>
    <source>
        <strain evidence="1">Tas13</strain>
    </source>
</reference>
<protein>
    <submittedName>
        <fullName evidence="1">Capsule biosynthesis protein</fullName>
    </submittedName>
</protein>
<dbReference type="Proteomes" id="UP000681425">
    <property type="component" value="Chromosome"/>
</dbReference>
<gene>
    <name evidence="1" type="ORF">KFK14_15070</name>
</gene>
<keyword evidence="2" id="KW-1185">Reference proteome</keyword>
<evidence type="ECO:0000313" key="2">
    <source>
        <dbReference type="Proteomes" id="UP000681425"/>
    </source>
</evidence>
<dbReference type="InterPro" id="IPR007833">
    <property type="entry name" value="Capsule_polysaccharide_synth"/>
</dbReference>
<dbReference type="RefSeq" id="WP_212608213.1">
    <property type="nucleotide sequence ID" value="NZ_CP073910.1"/>
</dbReference>
<sequence length="574" mass="62493">MATETLNFQALGQGIVPILRAPPFPGAANAVVSRLSQDAGSKEYADIDVRACMDALRKARVGGTFWGTHPQLEMPNPFIVRPATTEQAIEMLGRIEHDGHLHRLVLWLPPHLAAWAGQVASRAVVLTECCDPWHLFAQAGQMWFDPSDENLLLARIAGVRASTFSGDGEPINQESLAEFFITAVRHRIADIDYIDPFTGAPSDFLSTIELLKFWRGLIDSNRSIGAAAGFAHWKKAVVEPLLWGGSEPVRFMGGSESATKSIPRGKSIAIWKSRVSKRFLDEVEQQGCDLHEVEDGFIRSAGLGADCVPPLSIVVDKVGVHFDPAQPSDLENLLQAGNFPPAILDRAEALRRQIVESGVSKYSAGGQSMARPAGERRHVLVTGQVEDDRSVICGGGEVAGNLDLLKRARAQEPDAYIIYKPHPDVEAGHRKGHVADEHILSFADDIVRDASISALLDMVDGIHVITSLAGFEALIRGKDVVTHGIPFYAGWGLTTDLGVIPARRTAHRNVIELVAAVLLLYPRYLDPITSLPCPPEVLVKRLAAGVRKENWAIVSLRRLQGSARQKLSKMGITI</sequence>
<name>A0A975K5B6_9SPHN</name>
<dbReference type="AlphaFoldDB" id="A0A975K5B6"/>
<dbReference type="GO" id="GO:0000271">
    <property type="term" value="P:polysaccharide biosynthetic process"/>
    <property type="evidence" value="ECO:0007669"/>
    <property type="project" value="InterPro"/>
</dbReference>
<dbReference type="GO" id="GO:0015774">
    <property type="term" value="P:polysaccharide transport"/>
    <property type="evidence" value="ECO:0007669"/>
    <property type="project" value="InterPro"/>
</dbReference>
<evidence type="ECO:0000313" key="1">
    <source>
        <dbReference type="EMBL" id="QUT04383.1"/>
    </source>
</evidence>
<dbReference type="EMBL" id="CP073910">
    <property type="protein sequence ID" value="QUT04383.1"/>
    <property type="molecule type" value="Genomic_DNA"/>
</dbReference>
<dbReference type="Pfam" id="PF05159">
    <property type="entry name" value="Capsule_synth"/>
    <property type="match status" value="2"/>
</dbReference>